<evidence type="ECO:0000313" key="3">
    <source>
        <dbReference type="EMBL" id="MBB5114780.1"/>
    </source>
</evidence>
<dbReference type="InterPro" id="IPR052189">
    <property type="entry name" value="L-asp_N-monooxygenase_NS-form"/>
</dbReference>
<evidence type="ECO:0000259" key="2">
    <source>
        <dbReference type="Pfam" id="PF13454"/>
    </source>
</evidence>
<gene>
    <name evidence="3" type="ORF">FHU28_004619</name>
</gene>
<dbReference type="PANTHER" id="PTHR40254:SF1">
    <property type="entry name" value="BLR0577 PROTEIN"/>
    <property type="match status" value="1"/>
</dbReference>
<dbReference type="PANTHER" id="PTHR40254">
    <property type="entry name" value="BLR0577 PROTEIN"/>
    <property type="match status" value="1"/>
</dbReference>
<protein>
    <recommendedName>
        <fullName evidence="2">FAD-dependent urate hydroxylase HpyO/Asp monooxygenase CreE-like FAD/NAD(P)-binding domain-containing protein</fullName>
    </recommendedName>
</protein>
<sequence length="657" mass="71795">MTGPRHLRICIVGAGPRGLSVLERLCAQERHERACASLTVHVVDPAAPGAGAVWRTDQSRLLLTNTVASQITVYTDPSCRLTGPIEPGPSLYEWARSVASVGPLGALDRDVLDEARALGPDDYPTRAFYGHYLRASFRRIVRRAPPHVSIRCHRSRAVASADTSGVPGGPQGVRLADGTRLHHLDAVVLALGHAAARLDPRQARTASLSRVHGLTYLPQANPADVDLSHIPPGAPVLLRGLGLTFFDHLILLTVGRGGSFTEEGGRLRYRPSGAEPRLSASSRRGIPAHARGDNQKGVTGRHLPRLLTAQAVARLRARRARGESIRFRRDVWPLIAAEVESVYYATLLRRTGHADRAETFTVRYLATPAERRPALLDEYRIPPARRWDWDRLAHPYRGREFRDRDDFRDWLLDHLARDVAQARAGNVDGPLKAALDVLRDLRNEIRLAVDHGGIDGDSYRDELTGWFTPFNAFLSIGPPARRVEETIALIEAGVLELTGPDTQIVIDTETPAFEATSRTVPGPPVRAGVLIEARLPEPDLRGTADPLLRHMLDTEQCRPYRIPYDGGTYETGGLAVTERPYRVVDAQDQPHPRRFAFGVPTESVHWVTAAGIRPGSDSVILADADAIAAEVRSLAPAGHVVADRAASGPARFPGVIV</sequence>
<dbReference type="RefSeq" id="WP_184686562.1">
    <property type="nucleotide sequence ID" value="NZ_JACHJC010000001.1"/>
</dbReference>
<accession>A0ABR6MHB9</accession>
<comment type="caution">
    <text evidence="3">The sequence shown here is derived from an EMBL/GenBank/DDBJ whole genome shotgun (WGS) entry which is preliminary data.</text>
</comment>
<dbReference type="GeneID" id="300295155"/>
<dbReference type="InterPro" id="IPR036188">
    <property type="entry name" value="FAD/NAD-bd_sf"/>
</dbReference>
<evidence type="ECO:0000313" key="4">
    <source>
        <dbReference type="Proteomes" id="UP000618986"/>
    </source>
</evidence>
<organism evidence="3 4">
    <name type="scientific">Micromonospora echinospora</name>
    <name type="common">Micromonospora purpurea</name>
    <dbReference type="NCBI Taxonomy" id="1877"/>
    <lineage>
        <taxon>Bacteria</taxon>
        <taxon>Bacillati</taxon>
        <taxon>Actinomycetota</taxon>
        <taxon>Actinomycetes</taxon>
        <taxon>Micromonosporales</taxon>
        <taxon>Micromonosporaceae</taxon>
        <taxon>Micromonospora</taxon>
    </lineage>
</organism>
<proteinExistence type="predicted"/>
<dbReference type="InterPro" id="IPR038732">
    <property type="entry name" value="HpyO/CreE_NAD-binding"/>
</dbReference>
<dbReference type="Proteomes" id="UP000618986">
    <property type="component" value="Unassembled WGS sequence"/>
</dbReference>
<keyword evidence="4" id="KW-1185">Reference proteome</keyword>
<dbReference type="SUPFAM" id="SSF51905">
    <property type="entry name" value="FAD/NAD(P)-binding domain"/>
    <property type="match status" value="1"/>
</dbReference>
<dbReference type="EMBL" id="JACHJC010000001">
    <property type="protein sequence ID" value="MBB5114780.1"/>
    <property type="molecule type" value="Genomic_DNA"/>
</dbReference>
<feature type="domain" description="FAD-dependent urate hydroxylase HpyO/Asp monooxygenase CreE-like FAD/NAD(P)-binding" evidence="2">
    <location>
        <begin position="11"/>
        <end position="193"/>
    </location>
</feature>
<reference evidence="3 4" key="1">
    <citation type="submission" date="2020-08" db="EMBL/GenBank/DDBJ databases">
        <title>Sequencing the genomes of 1000 actinobacteria strains.</title>
        <authorList>
            <person name="Klenk H.-P."/>
        </authorList>
    </citation>
    <scope>NUCLEOTIDE SEQUENCE [LARGE SCALE GENOMIC DNA]</scope>
    <source>
        <strain evidence="3 4">DSM 43036</strain>
    </source>
</reference>
<dbReference type="Pfam" id="PF13454">
    <property type="entry name" value="NAD_binding_9"/>
    <property type="match status" value="1"/>
</dbReference>
<evidence type="ECO:0000256" key="1">
    <source>
        <dbReference type="SAM" id="MobiDB-lite"/>
    </source>
</evidence>
<name>A0ABR6MHB9_MICEC</name>
<feature type="region of interest" description="Disordered" evidence="1">
    <location>
        <begin position="271"/>
        <end position="299"/>
    </location>
</feature>